<keyword evidence="7" id="KW-1185">Reference proteome</keyword>
<dbReference type="Pfam" id="PF13639">
    <property type="entry name" value="zf-RING_2"/>
    <property type="match status" value="1"/>
</dbReference>
<dbReference type="STRING" id="1157962.A0A250WXR3"/>
<proteinExistence type="predicted"/>
<protein>
    <recommendedName>
        <fullName evidence="5">RING-type domain-containing protein</fullName>
    </recommendedName>
</protein>
<keyword evidence="2 4" id="KW-0863">Zinc-finger</keyword>
<reference evidence="6 7" key="1">
    <citation type="submission" date="2017-08" db="EMBL/GenBank/DDBJ databases">
        <title>Acidophilic green algal genome provides insights into adaptation to an acidic environment.</title>
        <authorList>
            <person name="Hirooka S."/>
            <person name="Hirose Y."/>
            <person name="Kanesaki Y."/>
            <person name="Higuchi S."/>
            <person name="Fujiwara T."/>
            <person name="Onuma R."/>
            <person name="Era A."/>
            <person name="Ohbayashi R."/>
            <person name="Uzuka A."/>
            <person name="Nozaki H."/>
            <person name="Yoshikawa H."/>
            <person name="Miyagishima S.Y."/>
        </authorList>
    </citation>
    <scope>NUCLEOTIDE SEQUENCE [LARGE SCALE GENOMIC DNA]</scope>
    <source>
        <strain evidence="6 7">NIES-2499</strain>
    </source>
</reference>
<name>A0A250WXR3_9CHLO</name>
<keyword evidence="1" id="KW-0479">Metal-binding</keyword>
<dbReference type="InterPro" id="IPR013083">
    <property type="entry name" value="Znf_RING/FYVE/PHD"/>
</dbReference>
<keyword evidence="3" id="KW-0862">Zinc</keyword>
<dbReference type="PANTHER" id="PTHR15710">
    <property type="entry name" value="E3 UBIQUITIN-PROTEIN LIGASE PRAJA"/>
    <property type="match status" value="1"/>
</dbReference>
<comment type="caution">
    <text evidence="6">The sequence shown here is derived from an EMBL/GenBank/DDBJ whole genome shotgun (WGS) entry which is preliminary data.</text>
</comment>
<dbReference type="Gene3D" id="3.30.40.10">
    <property type="entry name" value="Zinc/RING finger domain, C3HC4 (zinc finger)"/>
    <property type="match status" value="1"/>
</dbReference>
<accession>A0A250WXR3</accession>
<dbReference type="AlphaFoldDB" id="A0A250WXR3"/>
<dbReference type="SMART" id="SM00184">
    <property type="entry name" value="RING"/>
    <property type="match status" value="1"/>
</dbReference>
<evidence type="ECO:0000256" key="4">
    <source>
        <dbReference type="PROSITE-ProRule" id="PRU00175"/>
    </source>
</evidence>
<sequence>MVPCALFLDTTASVWKCEKDDHSMCRVKMQNLLPVKVSPATHAGPIMPDSEVMKCLGKEMQHHASQPCDRADMQARMTFVREHLESRKIPPPSICMEPMVDEASQNDHLKFMMRVKPCCAGDGSVVFNRFSAGMLIGTGNSACAICLQALEQGGKALGFPCGHLFHQACAAAWLQDHNTCPSCRFKLGMPGLEYMYSMHKQYEQRLRDRFREWFISGMCERCQAVIHEADPLCVVTLPDGASVLVPRSTLPNGGTAGQQAGP</sequence>
<gene>
    <name evidence="6" type="ORF">CEUSTIGMA_g2856.t1</name>
</gene>
<evidence type="ECO:0000259" key="5">
    <source>
        <dbReference type="PROSITE" id="PS50089"/>
    </source>
</evidence>
<dbReference type="SUPFAM" id="SSF57850">
    <property type="entry name" value="RING/U-box"/>
    <property type="match status" value="1"/>
</dbReference>
<dbReference type="EMBL" id="BEGY01000012">
    <property type="protein sequence ID" value="GAX75412.1"/>
    <property type="molecule type" value="Genomic_DNA"/>
</dbReference>
<dbReference type="GO" id="GO:0008270">
    <property type="term" value="F:zinc ion binding"/>
    <property type="evidence" value="ECO:0007669"/>
    <property type="project" value="UniProtKB-KW"/>
</dbReference>
<evidence type="ECO:0000256" key="2">
    <source>
        <dbReference type="ARBA" id="ARBA00022771"/>
    </source>
</evidence>
<evidence type="ECO:0000313" key="6">
    <source>
        <dbReference type="EMBL" id="GAX75412.1"/>
    </source>
</evidence>
<feature type="domain" description="RING-type" evidence="5">
    <location>
        <begin position="143"/>
        <end position="184"/>
    </location>
</feature>
<evidence type="ECO:0000313" key="7">
    <source>
        <dbReference type="Proteomes" id="UP000232323"/>
    </source>
</evidence>
<dbReference type="Proteomes" id="UP000232323">
    <property type="component" value="Unassembled WGS sequence"/>
</dbReference>
<organism evidence="6 7">
    <name type="scientific">Chlamydomonas eustigma</name>
    <dbReference type="NCBI Taxonomy" id="1157962"/>
    <lineage>
        <taxon>Eukaryota</taxon>
        <taxon>Viridiplantae</taxon>
        <taxon>Chlorophyta</taxon>
        <taxon>core chlorophytes</taxon>
        <taxon>Chlorophyceae</taxon>
        <taxon>CS clade</taxon>
        <taxon>Chlamydomonadales</taxon>
        <taxon>Chlamydomonadaceae</taxon>
        <taxon>Chlamydomonas</taxon>
    </lineage>
</organism>
<evidence type="ECO:0000256" key="3">
    <source>
        <dbReference type="ARBA" id="ARBA00022833"/>
    </source>
</evidence>
<evidence type="ECO:0000256" key="1">
    <source>
        <dbReference type="ARBA" id="ARBA00022723"/>
    </source>
</evidence>
<dbReference type="OrthoDB" id="546048at2759"/>
<dbReference type="PROSITE" id="PS50089">
    <property type="entry name" value="ZF_RING_2"/>
    <property type="match status" value="1"/>
</dbReference>
<dbReference type="InterPro" id="IPR001841">
    <property type="entry name" value="Znf_RING"/>
</dbReference>